<comment type="caution">
    <text evidence="3">The sequence shown here is derived from an EMBL/GenBank/DDBJ whole genome shotgun (WGS) entry which is preliminary data.</text>
</comment>
<organism evidence="3 4">
    <name type="scientific">Pararhodospirillum oryzae</name>
    <dbReference type="NCBI Taxonomy" id="478448"/>
    <lineage>
        <taxon>Bacteria</taxon>
        <taxon>Pseudomonadati</taxon>
        <taxon>Pseudomonadota</taxon>
        <taxon>Alphaproteobacteria</taxon>
        <taxon>Rhodospirillales</taxon>
        <taxon>Rhodospirillaceae</taxon>
        <taxon>Pararhodospirillum</taxon>
    </lineage>
</organism>
<evidence type="ECO:0000259" key="1">
    <source>
        <dbReference type="Pfam" id="PF04016"/>
    </source>
</evidence>
<reference evidence="3 4" key="1">
    <citation type="submission" date="2019-07" db="EMBL/GenBank/DDBJ databases">
        <title>Whole genome shotgun sequence of Rhodospirillum oryzae NBRC 107573.</title>
        <authorList>
            <person name="Hosoyama A."/>
            <person name="Uohara A."/>
            <person name="Ohji S."/>
            <person name="Ichikawa N."/>
        </authorList>
    </citation>
    <scope>NUCLEOTIDE SEQUENCE [LARGE SCALE GENOMIC DNA]</scope>
    <source>
        <strain evidence="3 4">NBRC 107573</strain>
    </source>
</reference>
<feature type="domain" description="Putative heavy-metal chelation" evidence="1">
    <location>
        <begin position="260"/>
        <end position="385"/>
    </location>
</feature>
<dbReference type="InterPro" id="IPR025251">
    <property type="entry name" value="DUF4213"/>
</dbReference>
<dbReference type="Pfam" id="PF04016">
    <property type="entry name" value="DUF364"/>
    <property type="match status" value="1"/>
</dbReference>
<name>A0A512H6G9_9PROT</name>
<evidence type="ECO:0008006" key="5">
    <source>
        <dbReference type="Google" id="ProtNLM"/>
    </source>
</evidence>
<feature type="domain" description="DUF4213" evidence="2">
    <location>
        <begin position="161"/>
        <end position="240"/>
    </location>
</feature>
<sequence length="400" mass="43021">MFEPAKAPWIRPGVVLHEPGAPVEDLLGLFSIKLRTRGFRVAGLLARSVDGDTFQTRDLASGRESLDVSREGVEAQACQALRGAMRDDVDLALLCPFGAFDAATRALHAAIEGNSAQGLPLLTALPAADLPRWLDQSREPGAILTPTMRALWQWWGPERLYADLAQGVAQDEVRQIVVGSRWLMVQGPAGTGLAHVSGSSKELIARLPSLRHRSLRQLAELHRSWDPLEMALAVAAINAHYNRTDSDALMGNGAEAFGHEAGRVVVVGAFPGLADAVAHPQVIESNPRPGEYPTTAMDTLLPGCAAAVVASSTLLNRTLPRILRLARGSRVALIGPGAPLTPRLYPYGIEGVGSLIIRDPQGLATAIRAGALPREFTRFGEYRHLLAERPAQRPSCRFRA</sequence>
<evidence type="ECO:0000313" key="4">
    <source>
        <dbReference type="Proteomes" id="UP000321567"/>
    </source>
</evidence>
<dbReference type="Pfam" id="PF10649">
    <property type="entry name" value="DUF2478"/>
    <property type="match status" value="1"/>
</dbReference>
<dbReference type="Gene3D" id="3.30.390.100">
    <property type="match status" value="1"/>
</dbReference>
<dbReference type="AlphaFoldDB" id="A0A512H6G9"/>
<dbReference type="OrthoDB" id="5918880at2"/>
<dbReference type="InterPro" id="IPR018912">
    <property type="entry name" value="DUF2478"/>
</dbReference>
<protein>
    <recommendedName>
        <fullName evidence="5">Heavy-metal chelation domain-containing protein</fullName>
    </recommendedName>
</protein>
<dbReference type="RefSeq" id="WP_147163075.1">
    <property type="nucleotide sequence ID" value="NZ_BJZO01000024.1"/>
</dbReference>
<proteinExistence type="predicted"/>
<gene>
    <name evidence="3" type="ORF">ROR02_11650</name>
</gene>
<accession>A0A512H6G9</accession>
<evidence type="ECO:0000313" key="3">
    <source>
        <dbReference type="EMBL" id="GEO81034.1"/>
    </source>
</evidence>
<dbReference type="Proteomes" id="UP000321567">
    <property type="component" value="Unassembled WGS sequence"/>
</dbReference>
<dbReference type="SUPFAM" id="SSF159713">
    <property type="entry name" value="Dhaf3308-like"/>
    <property type="match status" value="1"/>
</dbReference>
<dbReference type="Gene3D" id="3.40.50.11590">
    <property type="match status" value="1"/>
</dbReference>
<keyword evidence="4" id="KW-1185">Reference proteome</keyword>
<dbReference type="EMBL" id="BJZO01000024">
    <property type="protein sequence ID" value="GEO81034.1"/>
    <property type="molecule type" value="Genomic_DNA"/>
</dbReference>
<dbReference type="Pfam" id="PF13938">
    <property type="entry name" value="DUF4213"/>
    <property type="match status" value="1"/>
</dbReference>
<dbReference type="InterPro" id="IPR007161">
    <property type="entry name" value="DUF364"/>
</dbReference>
<evidence type="ECO:0000259" key="2">
    <source>
        <dbReference type="Pfam" id="PF13938"/>
    </source>
</evidence>